<organism evidence="2 3">
    <name type="scientific">Pedobacter ureilyticus</name>
    <dbReference type="NCBI Taxonomy" id="1393051"/>
    <lineage>
        <taxon>Bacteria</taxon>
        <taxon>Pseudomonadati</taxon>
        <taxon>Bacteroidota</taxon>
        <taxon>Sphingobacteriia</taxon>
        <taxon>Sphingobacteriales</taxon>
        <taxon>Sphingobacteriaceae</taxon>
        <taxon>Pedobacter</taxon>
    </lineage>
</organism>
<evidence type="ECO:0000313" key="3">
    <source>
        <dbReference type="Proteomes" id="UP001517247"/>
    </source>
</evidence>
<dbReference type="Pfam" id="PF00535">
    <property type="entry name" value="Glycos_transf_2"/>
    <property type="match status" value="1"/>
</dbReference>
<proteinExistence type="predicted"/>
<dbReference type="EMBL" id="SSHJ02000006">
    <property type="protein sequence ID" value="MFN0255660.1"/>
    <property type="molecule type" value="Genomic_DNA"/>
</dbReference>
<sequence>MDLAIVIPAYKILYLSEALDSLASQTNKNFKVYVGDDCSPDDIASVCKRYEKLISIDYHRFNTNLGKTNLVKQWARCVSRVGEEKWLWLFSDDDIAEPTCVEKFYEAINTTEEFYDVYRFNTCVIDKNNKFLSAAEESPTHENAMDLAINILLWKRGNSMPDHIFKKEKYIELQGFIDFEYAQSSDWATSINFAYDKGLFTISGPKIKWRYSDDNVSAQAAKKNKRLIVGYIQFLKWITNRFDNESEIRFGRTLGELKDAAKTNFKLIVTEHYKGVAYGSIFKISKDLSKIFGQKMLKSIWMILSINLKRDRRKLKNAMFIKKVK</sequence>
<dbReference type="Proteomes" id="UP001517247">
    <property type="component" value="Unassembled WGS sequence"/>
</dbReference>
<accession>A0ABW9J6B2</accession>
<dbReference type="InterPro" id="IPR029044">
    <property type="entry name" value="Nucleotide-diphossugar_trans"/>
</dbReference>
<dbReference type="InterPro" id="IPR050834">
    <property type="entry name" value="Glycosyltransf_2"/>
</dbReference>
<feature type="domain" description="Glycosyltransferase 2-like" evidence="1">
    <location>
        <begin position="5"/>
        <end position="113"/>
    </location>
</feature>
<reference evidence="2 3" key="1">
    <citation type="submission" date="2024-12" db="EMBL/GenBank/DDBJ databases">
        <authorList>
            <person name="Hu S."/>
        </authorList>
    </citation>
    <scope>NUCLEOTIDE SEQUENCE [LARGE SCALE GENOMIC DNA]</scope>
    <source>
        <strain evidence="2 3">THG-T11</strain>
    </source>
</reference>
<gene>
    <name evidence="2" type="ORF">E6A44_008760</name>
</gene>
<dbReference type="PANTHER" id="PTHR43685:SF2">
    <property type="entry name" value="GLYCOSYLTRANSFERASE 2-LIKE DOMAIN-CONTAINING PROTEIN"/>
    <property type="match status" value="1"/>
</dbReference>
<dbReference type="CDD" id="cd00761">
    <property type="entry name" value="Glyco_tranf_GTA_type"/>
    <property type="match status" value="1"/>
</dbReference>
<evidence type="ECO:0000313" key="2">
    <source>
        <dbReference type="EMBL" id="MFN0255660.1"/>
    </source>
</evidence>
<dbReference type="RefSeq" id="WP_170311324.1">
    <property type="nucleotide sequence ID" value="NZ_SSHJ02000006.1"/>
</dbReference>
<comment type="caution">
    <text evidence="2">The sequence shown here is derived from an EMBL/GenBank/DDBJ whole genome shotgun (WGS) entry which is preliminary data.</text>
</comment>
<dbReference type="PANTHER" id="PTHR43685">
    <property type="entry name" value="GLYCOSYLTRANSFERASE"/>
    <property type="match status" value="1"/>
</dbReference>
<dbReference type="InterPro" id="IPR001173">
    <property type="entry name" value="Glyco_trans_2-like"/>
</dbReference>
<dbReference type="Gene3D" id="3.90.550.10">
    <property type="entry name" value="Spore Coat Polysaccharide Biosynthesis Protein SpsA, Chain A"/>
    <property type="match status" value="1"/>
</dbReference>
<dbReference type="SUPFAM" id="SSF53448">
    <property type="entry name" value="Nucleotide-diphospho-sugar transferases"/>
    <property type="match status" value="1"/>
</dbReference>
<protein>
    <submittedName>
        <fullName evidence="2">Glycosyltransferase family 2 protein</fullName>
    </submittedName>
</protein>
<name>A0ABW9J6B2_9SPHI</name>
<keyword evidence="3" id="KW-1185">Reference proteome</keyword>
<evidence type="ECO:0000259" key="1">
    <source>
        <dbReference type="Pfam" id="PF00535"/>
    </source>
</evidence>